<keyword evidence="3" id="KW-1185">Reference proteome</keyword>
<evidence type="ECO:0000313" key="2">
    <source>
        <dbReference type="EMBL" id="MEQ2309455.1"/>
    </source>
</evidence>
<protein>
    <submittedName>
        <fullName evidence="2">Uncharacterized protein</fullName>
    </submittedName>
</protein>
<sequence length="139" mass="13985">MGWCCAGPVPCRCGALCGEGRVAAGVLGAGLCCGCGFIGFPTMELTCGGVPLLGRGFVAFGFGGMCLISVSWLGVALWGGSCWASLGAHGVGIGTHWGVGTVSSCGGSAWQAALNHRHQPVIVSAASGMLYMYKEIHFG</sequence>
<name>A0ABV0ZVA7_9TELE</name>
<evidence type="ECO:0000313" key="3">
    <source>
        <dbReference type="Proteomes" id="UP001469553"/>
    </source>
</evidence>
<keyword evidence="1" id="KW-1133">Transmembrane helix</keyword>
<gene>
    <name evidence="2" type="ORF">AMECASPLE_038889</name>
</gene>
<keyword evidence="1" id="KW-0472">Membrane</keyword>
<dbReference type="Proteomes" id="UP001469553">
    <property type="component" value="Unassembled WGS sequence"/>
</dbReference>
<reference evidence="2 3" key="1">
    <citation type="submission" date="2021-06" db="EMBL/GenBank/DDBJ databases">
        <authorList>
            <person name="Palmer J.M."/>
        </authorList>
    </citation>
    <scope>NUCLEOTIDE SEQUENCE [LARGE SCALE GENOMIC DNA]</scope>
    <source>
        <strain evidence="2 3">AS_MEX2019</strain>
        <tissue evidence="2">Muscle</tissue>
    </source>
</reference>
<accession>A0ABV0ZVA7</accession>
<proteinExistence type="predicted"/>
<evidence type="ECO:0000256" key="1">
    <source>
        <dbReference type="SAM" id="Phobius"/>
    </source>
</evidence>
<organism evidence="2 3">
    <name type="scientific">Ameca splendens</name>
    <dbReference type="NCBI Taxonomy" id="208324"/>
    <lineage>
        <taxon>Eukaryota</taxon>
        <taxon>Metazoa</taxon>
        <taxon>Chordata</taxon>
        <taxon>Craniata</taxon>
        <taxon>Vertebrata</taxon>
        <taxon>Euteleostomi</taxon>
        <taxon>Actinopterygii</taxon>
        <taxon>Neopterygii</taxon>
        <taxon>Teleostei</taxon>
        <taxon>Neoteleostei</taxon>
        <taxon>Acanthomorphata</taxon>
        <taxon>Ovalentaria</taxon>
        <taxon>Atherinomorphae</taxon>
        <taxon>Cyprinodontiformes</taxon>
        <taxon>Goodeidae</taxon>
        <taxon>Ameca</taxon>
    </lineage>
</organism>
<dbReference type="EMBL" id="JAHRIP010073365">
    <property type="protein sequence ID" value="MEQ2309455.1"/>
    <property type="molecule type" value="Genomic_DNA"/>
</dbReference>
<feature type="transmembrane region" description="Helical" evidence="1">
    <location>
        <begin position="22"/>
        <end position="40"/>
    </location>
</feature>
<feature type="transmembrane region" description="Helical" evidence="1">
    <location>
        <begin position="52"/>
        <end position="78"/>
    </location>
</feature>
<comment type="caution">
    <text evidence="2">The sequence shown here is derived from an EMBL/GenBank/DDBJ whole genome shotgun (WGS) entry which is preliminary data.</text>
</comment>
<keyword evidence="1" id="KW-0812">Transmembrane</keyword>